<name>A0AAD9QIJ0_ACRCE</name>
<comment type="caution">
    <text evidence="1">The sequence shown here is derived from an EMBL/GenBank/DDBJ whole genome shotgun (WGS) entry which is preliminary data.</text>
</comment>
<evidence type="ECO:0000313" key="1">
    <source>
        <dbReference type="EMBL" id="KAK2561986.1"/>
    </source>
</evidence>
<reference evidence="1" key="1">
    <citation type="journal article" date="2023" name="G3 (Bethesda)">
        <title>Whole genome assembly and annotation of the endangered Caribbean coral Acropora cervicornis.</title>
        <authorList>
            <person name="Selwyn J.D."/>
            <person name="Vollmer S.V."/>
        </authorList>
    </citation>
    <scope>NUCLEOTIDE SEQUENCE</scope>
    <source>
        <strain evidence="1">K2</strain>
    </source>
</reference>
<gene>
    <name evidence="1" type="ORF">P5673_014722</name>
</gene>
<dbReference type="AlphaFoldDB" id="A0AAD9QIJ0"/>
<proteinExistence type="predicted"/>
<organism evidence="1 2">
    <name type="scientific">Acropora cervicornis</name>
    <name type="common">Staghorn coral</name>
    <dbReference type="NCBI Taxonomy" id="6130"/>
    <lineage>
        <taxon>Eukaryota</taxon>
        <taxon>Metazoa</taxon>
        <taxon>Cnidaria</taxon>
        <taxon>Anthozoa</taxon>
        <taxon>Hexacorallia</taxon>
        <taxon>Scleractinia</taxon>
        <taxon>Astrocoeniina</taxon>
        <taxon>Acroporidae</taxon>
        <taxon>Acropora</taxon>
    </lineage>
</organism>
<reference evidence="1" key="2">
    <citation type="journal article" date="2023" name="Science">
        <title>Genomic signatures of disease resistance in endangered staghorn corals.</title>
        <authorList>
            <person name="Vollmer S.V."/>
            <person name="Selwyn J.D."/>
            <person name="Despard B.A."/>
            <person name="Roesel C.L."/>
        </authorList>
    </citation>
    <scope>NUCLEOTIDE SEQUENCE</scope>
    <source>
        <strain evidence="1">K2</strain>
    </source>
</reference>
<keyword evidence="2" id="KW-1185">Reference proteome</keyword>
<sequence>MERFHNAILKTCVMSAHMRKKHSNDVFQNQKLSFEVERIDYRGCIVTKKVAFVCKICHQCCLEHSSAVFISQNSSSYRRCAVFKVNCAASEGEEEERGLGRLSEIQLAFHSGTSLWRPSERVRPRFTGFHSSAGALGVPLWGCKLVDALQGELFGDEFLTGHTLADGTTLA</sequence>
<protein>
    <submittedName>
        <fullName evidence="1">Uncharacterized protein</fullName>
    </submittedName>
</protein>
<dbReference type="Proteomes" id="UP001249851">
    <property type="component" value="Unassembled WGS sequence"/>
</dbReference>
<evidence type="ECO:0000313" key="2">
    <source>
        <dbReference type="Proteomes" id="UP001249851"/>
    </source>
</evidence>
<accession>A0AAD9QIJ0</accession>
<dbReference type="EMBL" id="JARQWQ010000030">
    <property type="protein sequence ID" value="KAK2561986.1"/>
    <property type="molecule type" value="Genomic_DNA"/>
</dbReference>